<protein>
    <submittedName>
        <fullName evidence="8">Uncharacterized protein</fullName>
    </submittedName>
</protein>
<keyword evidence="5" id="KW-0539">Nucleus</keyword>
<evidence type="ECO:0000256" key="1">
    <source>
        <dbReference type="ARBA" id="ARBA00004123"/>
    </source>
</evidence>
<organism evidence="8 9">
    <name type="scientific">Amborella trichopoda</name>
    <dbReference type="NCBI Taxonomy" id="13333"/>
    <lineage>
        <taxon>Eukaryota</taxon>
        <taxon>Viridiplantae</taxon>
        <taxon>Streptophyta</taxon>
        <taxon>Embryophyta</taxon>
        <taxon>Tracheophyta</taxon>
        <taxon>Spermatophyta</taxon>
        <taxon>Magnoliopsida</taxon>
        <taxon>Amborellales</taxon>
        <taxon>Amborellaceae</taxon>
        <taxon>Amborella</taxon>
    </lineage>
</organism>
<dbReference type="EMBL" id="KI394680">
    <property type="protein sequence ID" value="ERN01839.1"/>
    <property type="molecule type" value="Genomic_DNA"/>
</dbReference>
<evidence type="ECO:0000259" key="7">
    <source>
        <dbReference type="PROSITE" id="PS51297"/>
    </source>
</evidence>
<dbReference type="KEGG" id="atr:18429933"/>
<dbReference type="PROSITE" id="PS50066">
    <property type="entry name" value="MADS_BOX_2"/>
    <property type="match status" value="1"/>
</dbReference>
<dbReference type="SMR" id="W1P2H0"/>
<evidence type="ECO:0000256" key="3">
    <source>
        <dbReference type="ARBA" id="ARBA00023125"/>
    </source>
</evidence>
<evidence type="ECO:0000256" key="5">
    <source>
        <dbReference type="ARBA" id="ARBA00023242"/>
    </source>
</evidence>
<dbReference type="Gene3D" id="3.40.1810.10">
    <property type="entry name" value="Transcription factor, MADS-box"/>
    <property type="match status" value="1"/>
</dbReference>
<dbReference type="HOGENOM" id="CLU_053053_0_4_1"/>
<evidence type="ECO:0000256" key="4">
    <source>
        <dbReference type="ARBA" id="ARBA00023163"/>
    </source>
</evidence>
<dbReference type="GO" id="GO:0005634">
    <property type="term" value="C:nucleus"/>
    <property type="evidence" value="ECO:0007669"/>
    <property type="project" value="UniProtKB-SubCell"/>
</dbReference>
<dbReference type="GO" id="GO:0010093">
    <property type="term" value="P:specification of floral organ identity"/>
    <property type="evidence" value="ECO:0007669"/>
    <property type="project" value="EnsemblPlants"/>
</dbReference>
<gene>
    <name evidence="8" type="ORF">AMTR_s00089p00081270</name>
</gene>
<dbReference type="PROSITE" id="PS00350">
    <property type="entry name" value="MADS_BOX_1"/>
    <property type="match status" value="1"/>
</dbReference>
<proteinExistence type="predicted"/>
<dbReference type="PANTHER" id="PTHR48019">
    <property type="entry name" value="SERUM RESPONSE FACTOR HOMOLOG"/>
    <property type="match status" value="1"/>
</dbReference>
<dbReference type="GO" id="GO:0005737">
    <property type="term" value="C:cytoplasm"/>
    <property type="evidence" value="ECO:0007669"/>
    <property type="project" value="EnsemblPlants"/>
</dbReference>
<dbReference type="AlphaFoldDB" id="W1P2H0"/>
<dbReference type="InterPro" id="IPR050142">
    <property type="entry name" value="MADS-box/MEF2_TF"/>
</dbReference>
<name>W1P2H0_AMBTC</name>
<dbReference type="GO" id="GO:0000981">
    <property type="term" value="F:DNA-binding transcription factor activity, RNA polymerase II-specific"/>
    <property type="evidence" value="ECO:0000318"/>
    <property type="project" value="GO_Central"/>
</dbReference>
<dbReference type="GO" id="GO:0006357">
    <property type="term" value="P:regulation of transcription by RNA polymerase II"/>
    <property type="evidence" value="ECO:0000318"/>
    <property type="project" value="GO_Central"/>
</dbReference>
<keyword evidence="3" id="KW-0238">DNA-binding</keyword>
<evidence type="ECO:0000256" key="2">
    <source>
        <dbReference type="ARBA" id="ARBA00023015"/>
    </source>
</evidence>
<sequence>MGRGKIEIKRIESSTNRQVTFTKRRTGILKKAREISVLCDAKVSLVLFSSTGKMFEYCTPSTSLKDMLGEYQRTSGNKLWDAQHEHLSAEVGMMKKENENMRVQLRHLMGEDLNSLTAGELNRLEDSLEVGIASVRAKQMEHIHSRTQMLKSNKQILEEQNKQLQYIMHQVDGNITELEQSYHHLQAERDFAAQGPGAFRVQPIQPNLQQNK</sequence>
<dbReference type="OrthoDB" id="1898716at2759"/>
<dbReference type="InterPro" id="IPR033896">
    <property type="entry name" value="MEF2-like_N"/>
</dbReference>
<dbReference type="GO" id="GO:0046983">
    <property type="term" value="F:protein dimerization activity"/>
    <property type="evidence" value="ECO:0007669"/>
    <property type="project" value="InterPro"/>
</dbReference>
<evidence type="ECO:0000313" key="8">
    <source>
        <dbReference type="EMBL" id="ERN01839.1"/>
    </source>
</evidence>
<dbReference type="Gramene" id="ERN01839">
    <property type="protein sequence ID" value="ERN01839"/>
    <property type="gene ID" value="AMTR_s00089p00081270"/>
</dbReference>
<keyword evidence="2" id="KW-0805">Transcription regulation</keyword>
<dbReference type="PROSITE" id="PS51297">
    <property type="entry name" value="K_BOX"/>
    <property type="match status" value="1"/>
</dbReference>
<dbReference type="Pfam" id="PF01486">
    <property type="entry name" value="K-box"/>
    <property type="match status" value="1"/>
</dbReference>
<dbReference type="CDD" id="cd00265">
    <property type="entry name" value="MADS_MEF2_like"/>
    <property type="match status" value="1"/>
</dbReference>
<reference evidence="9" key="1">
    <citation type="journal article" date="2013" name="Science">
        <title>The Amborella genome and the evolution of flowering plants.</title>
        <authorList>
            <consortium name="Amborella Genome Project"/>
        </authorList>
    </citation>
    <scope>NUCLEOTIDE SEQUENCE [LARGE SCALE GENOMIC DNA]</scope>
</reference>
<evidence type="ECO:0000313" key="9">
    <source>
        <dbReference type="Proteomes" id="UP000017836"/>
    </source>
</evidence>
<dbReference type="SUPFAM" id="SSF55455">
    <property type="entry name" value="SRF-like"/>
    <property type="match status" value="1"/>
</dbReference>
<dbReference type="PRINTS" id="PR00404">
    <property type="entry name" value="MADSDOMAIN"/>
</dbReference>
<dbReference type="Proteomes" id="UP000017836">
    <property type="component" value="Unassembled WGS sequence"/>
</dbReference>
<dbReference type="Pfam" id="PF00319">
    <property type="entry name" value="SRF-TF"/>
    <property type="match status" value="1"/>
</dbReference>
<dbReference type="OMA" id="GMMMRDQ"/>
<keyword evidence="9" id="KW-1185">Reference proteome</keyword>
<comment type="subcellular location">
    <subcellularLocation>
        <location evidence="1">Nucleus</location>
    </subcellularLocation>
</comment>
<dbReference type="InterPro" id="IPR002487">
    <property type="entry name" value="TF_Kbox"/>
</dbReference>
<accession>W1P2H0</accession>
<dbReference type="GO" id="GO:0045944">
    <property type="term" value="P:positive regulation of transcription by RNA polymerase II"/>
    <property type="evidence" value="ECO:0007669"/>
    <property type="project" value="InterPro"/>
</dbReference>
<dbReference type="eggNOG" id="KOG0014">
    <property type="taxonomic scope" value="Eukaryota"/>
</dbReference>
<feature type="domain" description="MADS-box" evidence="6">
    <location>
        <begin position="1"/>
        <end position="61"/>
    </location>
</feature>
<dbReference type="GO" id="GO:0000978">
    <property type="term" value="F:RNA polymerase II cis-regulatory region sequence-specific DNA binding"/>
    <property type="evidence" value="ECO:0000318"/>
    <property type="project" value="GO_Central"/>
</dbReference>
<feature type="domain" description="K-box" evidence="7">
    <location>
        <begin position="84"/>
        <end position="174"/>
    </location>
</feature>
<evidence type="ECO:0000259" key="6">
    <source>
        <dbReference type="PROSITE" id="PS50066"/>
    </source>
</evidence>
<dbReference type="InterPro" id="IPR036879">
    <property type="entry name" value="TF_MADSbox_sf"/>
</dbReference>
<keyword evidence="4" id="KW-0804">Transcription</keyword>
<dbReference type="InterPro" id="IPR002100">
    <property type="entry name" value="TF_MADSbox"/>
</dbReference>
<dbReference type="SMART" id="SM00432">
    <property type="entry name" value="MADS"/>
    <property type="match status" value="1"/>
</dbReference>